<dbReference type="Proteomes" id="UP001221413">
    <property type="component" value="Unassembled WGS sequence"/>
</dbReference>
<gene>
    <name evidence="2" type="ORF">Dda_4640</name>
</gene>
<feature type="compositionally biased region" description="Low complexity" evidence="1">
    <location>
        <begin position="36"/>
        <end position="64"/>
    </location>
</feature>
<organism evidence="2 3">
    <name type="scientific">Drechslerella dactyloides</name>
    <name type="common">Nematode-trapping fungus</name>
    <name type="synonym">Arthrobotrys dactyloides</name>
    <dbReference type="NCBI Taxonomy" id="74499"/>
    <lineage>
        <taxon>Eukaryota</taxon>
        <taxon>Fungi</taxon>
        <taxon>Dikarya</taxon>
        <taxon>Ascomycota</taxon>
        <taxon>Pezizomycotina</taxon>
        <taxon>Orbiliomycetes</taxon>
        <taxon>Orbiliales</taxon>
        <taxon>Orbiliaceae</taxon>
        <taxon>Drechslerella</taxon>
    </lineage>
</organism>
<keyword evidence="3" id="KW-1185">Reference proteome</keyword>
<comment type="caution">
    <text evidence="2">The sequence shown here is derived from an EMBL/GenBank/DDBJ whole genome shotgun (WGS) entry which is preliminary data.</text>
</comment>
<reference evidence="2" key="1">
    <citation type="submission" date="2023-01" db="EMBL/GenBank/DDBJ databases">
        <title>The chitinases involved in constricting ring structure development in the nematode-trapping fungus Drechslerella dactyloides.</title>
        <authorList>
            <person name="Wang R."/>
            <person name="Zhang L."/>
            <person name="Tang P."/>
            <person name="Li S."/>
            <person name="Liang L."/>
        </authorList>
    </citation>
    <scope>NUCLEOTIDE SEQUENCE</scope>
    <source>
        <strain evidence="2">YMF1.00031</strain>
    </source>
</reference>
<proteinExistence type="predicted"/>
<name>A0AAD6IXA5_DREDA</name>
<dbReference type="EMBL" id="JAQGDS010000005">
    <property type="protein sequence ID" value="KAJ6260414.1"/>
    <property type="molecule type" value="Genomic_DNA"/>
</dbReference>
<evidence type="ECO:0000256" key="1">
    <source>
        <dbReference type="SAM" id="MobiDB-lite"/>
    </source>
</evidence>
<feature type="region of interest" description="Disordered" evidence="1">
    <location>
        <begin position="1"/>
        <end position="81"/>
    </location>
</feature>
<feature type="compositionally biased region" description="Polar residues" evidence="1">
    <location>
        <begin position="1"/>
        <end position="12"/>
    </location>
</feature>
<protein>
    <submittedName>
        <fullName evidence="2">Uncharacterized protein</fullName>
    </submittedName>
</protein>
<sequence length="156" mass="16758">MALSTAPPTSTAEPAHLTNPPTMSSAIPIPKKGSKKTAAPSSPAPSDDMSSPSPSTSANSPSMALFGHRRRQSLLSSSLSKQEHTVFDLGTRDGTARLVTCVKAAQGFDWNQEMFLPHHSDITVPSLSERVDVVHEIILDDGDDGFMDLDEDQKMR</sequence>
<dbReference type="AlphaFoldDB" id="A0AAD6IXA5"/>
<evidence type="ECO:0000313" key="3">
    <source>
        <dbReference type="Proteomes" id="UP001221413"/>
    </source>
</evidence>
<accession>A0AAD6IXA5</accession>
<evidence type="ECO:0000313" key="2">
    <source>
        <dbReference type="EMBL" id="KAJ6260414.1"/>
    </source>
</evidence>